<dbReference type="Gene3D" id="3.10.560.10">
    <property type="entry name" value="Outer membrane lipoprotein wza domain like"/>
    <property type="match status" value="1"/>
</dbReference>
<dbReference type="PANTHER" id="PTHR33619">
    <property type="entry name" value="POLYSACCHARIDE EXPORT PROTEIN GFCE-RELATED"/>
    <property type="match status" value="1"/>
</dbReference>
<proteinExistence type="predicted"/>
<dbReference type="Proteomes" id="UP001239909">
    <property type="component" value="Unassembled WGS sequence"/>
</dbReference>
<sequence>MGVIVALLPFGFTAVAQDVASAEAEIENYLLKSGDVVEISVLEDSSLNRQVLVRPDGKISMPLAGTIVAEGRTPEALQATIRSALAKDFLEPPTVTVSLVSSSSEVDTEDLQTFYVLGQVAAPGRFQALEPVDVLQALAVAGGPGIFAAKSRIQIRRRDENGGETVTLFDYNAVEEGAGVALQMISDGDIVVVPERGLFE</sequence>
<evidence type="ECO:0000259" key="3">
    <source>
        <dbReference type="Pfam" id="PF10531"/>
    </source>
</evidence>
<keyword evidence="5" id="KW-1185">Reference proteome</keyword>
<evidence type="ECO:0000313" key="5">
    <source>
        <dbReference type="Proteomes" id="UP001239909"/>
    </source>
</evidence>
<accession>A0ABQ6LJV5</accession>
<feature type="domain" description="Soluble ligand binding" evidence="3">
    <location>
        <begin position="114"/>
        <end position="165"/>
    </location>
</feature>
<dbReference type="EMBL" id="BSYI01000017">
    <property type="protein sequence ID" value="GMG83262.1"/>
    <property type="molecule type" value="Genomic_DNA"/>
</dbReference>
<evidence type="ECO:0000256" key="1">
    <source>
        <dbReference type="ARBA" id="ARBA00022729"/>
    </source>
</evidence>
<comment type="caution">
    <text evidence="4">The sequence shown here is derived from an EMBL/GenBank/DDBJ whole genome shotgun (WGS) entry which is preliminary data.</text>
</comment>
<dbReference type="PANTHER" id="PTHR33619:SF3">
    <property type="entry name" value="POLYSACCHARIDE EXPORT PROTEIN GFCE-RELATED"/>
    <property type="match status" value="1"/>
</dbReference>
<evidence type="ECO:0000313" key="4">
    <source>
        <dbReference type="EMBL" id="GMG83262.1"/>
    </source>
</evidence>
<dbReference type="InterPro" id="IPR019554">
    <property type="entry name" value="Soluble_ligand-bd"/>
</dbReference>
<dbReference type="Pfam" id="PF02563">
    <property type="entry name" value="Poly_export"/>
    <property type="match status" value="1"/>
</dbReference>
<dbReference type="InterPro" id="IPR049712">
    <property type="entry name" value="Poly_export"/>
</dbReference>
<name>A0ABQ6LJV5_9RHOB</name>
<organism evidence="4 5">
    <name type="scientific">Paralimibaculum aggregatum</name>
    <dbReference type="NCBI Taxonomy" id="3036245"/>
    <lineage>
        <taxon>Bacteria</taxon>
        <taxon>Pseudomonadati</taxon>
        <taxon>Pseudomonadota</taxon>
        <taxon>Alphaproteobacteria</taxon>
        <taxon>Rhodobacterales</taxon>
        <taxon>Paracoccaceae</taxon>
        <taxon>Paralimibaculum</taxon>
    </lineage>
</organism>
<keyword evidence="1" id="KW-0732">Signal</keyword>
<protein>
    <recommendedName>
        <fullName evidence="6">Sugar transporter</fullName>
    </recommendedName>
</protein>
<reference evidence="4 5" key="1">
    <citation type="submission" date="2023-04" db="EMBL/GenBank/DDBJ databases">
        <title>Marinoamorphus aggregata gen. nov., sp. Nov., isolate from tissue of brittle star Ophioplocus japonicus.</title>
        <authorList>
            <person name="Kawano K."/>
            <person name="Sawayama S."/>
            <person name="Nakagawa S."/>
        </authorList>
    </citation>
    <scope>NUCLEOTIDE SEQUENCE [LARGE SCALE GENOMIC DNA]</scope>
    <source>
        <strain evidence="4 5">NKW23</strain>
    </source>
</reference>
<evidence type="ECO:0000259" key="2">
    <source>
        <dbReference type="Pfam" id="PF02563"/>
    </source>
</evidence>
<dbReference type="Pfam" id="PF10531">
    <property type="entry name" value="SLBB"/>
    <property type="match status" value="1"/>
</dbReference>
<dbReference type="InterPro" id="IPR003715">
    <property type="entry name" value="Poly_export_N"/>
</dbReference>
<dbReference type="Gene3D" id="3.30.1950.10">
    <property type="entry name" value="wza like domain"/>
    <property type="match status" value="1"/>
</dbReference>
<feature type="domain" description="Polysaccharide export protein N-terminal" evidence="2">
    <location>
        <begin position="27"/>
        <end position="99"/>
    </location>
</feature>
<evidence type="ECO:0008006" key="6">
    <source>
        <dbReference type="Google" id="ProtNLM"/>
    </source>
</evidence>
<gene>
    <name evidence="4" type="ORF">LNKW23_24750</name>
</gene>